<accession>A0AAU9NCJ3</accession>
<dbReference type="AlphaFoldDB" id="A0AAU9NCJ3"/>
<evidence type="ECO:0000313" key="2">
    <source>
        <dbReference type="Proteomes" id="UP001157418"/>
    </source>
</evidence>
<gene>
    <name evidence="1" type="ORF">LVIROSA_LOCUS20056</name>
</gene>
<proteinExistence type="predicted"/>
<dbReference type="Proteomes" id="UP001157418">
    <property type="component" value="Unassembled WGS sequence"/>
</dbReference>
<reference evidence="1 2" key="1">
    <citation type="submission" date="2022-01" db="EMBL/GenBank/DDBJ databases">
        <authorList>
            <person name="Xiong W."/>
            <person name="Schranz E."/>
        </authorList>
    </citation>
    <scope>NUCLEOTIDE SEQUENCE [LARGE SCALE GENOMIC DNA]</scope>
</reference>
<evidence type="ECO:0000313" key="1">
    <source>
        <dbReference type="EMBL" id="CAH1433470.1"/>
    </source>
</evidence>
<name>A0AAU9NCJ3_9ASTR</name>
<comment type="caution">
    <text evidence="1">The sequence shown here is derived from an EMBL/GenBank/DDBJ whole genome shotgun (WGS) entry which is preliminary data.</text>
</comment>
<organism evidence="1 2">
    <name type="scientific">Lactuca virosa</name>
    <dbReference type="NCBI Taxonomy" id="75947"/>
    <lineage>
        <taxon>Eukaryota</taxon>
        <taxon>Viridiplantae</taxon>
        <taxon>Streptophyta</taxon>
        <taxon>Embryophyta</taxon>
        <taxon>Tracheophyta</taxon>
        <taxon>Spermatophyta</taxon>
        <taxon>Magnoliopsida</taxon>
        <taxon>eudicotyledons</taxon>
        <taxon>Gunneridae</taxon>
        <taxon>Pentapetalae</taxon>
        <taxon>asterids</taxon>
        <taxon>campanulids</taxon>
        <taxon>Asterales</taxon>
        <taxon>Asteraceae</taxon>
        <taxon>Cichorioideae</taxon>
        <taxon>Cichorieae</taxon>
        <taxon>Lactucinae</taxon>
        <taxon>Lactuca</taxon>
    </lineage>
</organism>
<keyword evidence="2" id="KW-1185">Reference proteome</keyword>
<dbReference type="EMBL" id="CAKMRJ010003334">
    <property type="protein sequence ID" value="CAH1433470.1"/>
    <property type="molecule type" value="Genomic_DNA"/>
</dbReference>
<sequence>MALLEVLYSSASLLLQHLMPTEFRPSAELIRQTAGCKKLKLCPNLTCALLLQLCKFATSVIKTEKQDMLKKRNLIIS</sequence>
<protein>
    <submittedName>
        <fullName evidence="1">Uncharacterized protein</fullName>
    </submittedName>
</protein>